<keyword evidence="2" id="KW-1185">Reference proteome</keyword>
<evidence type="ECO:0000313" key="1">
    <source>
        <dbReference type="EMBL" id="MQL93951.1"/>
    </source>
</evidence>
<dbReference type="EMBL" id="NMUH01001613">
    <property type="protein sequence ID" value="MQL93951.1"/>
    <property type="molecule type" value="Genomic_DNA"/>
</dbReference>
<feature type="non-terminal residue" evidence="1">
    <location>
        <position position="1"/>
    </location>
</feature>
<comment type="caution">
    <text evidence="1">The sequence shown here is derived from an EMBL/GenBank/DDBJ whole genome shotgun (WGS) entry which is preliminary data.</text>
</comment>
<evidence type="ECO:0000313" key="2">
    <source>
        <dbReference type="Proteomes" id="UP000652761"/>
    </source>
</evidence>
<organism evidence="1 2">
    <name type="scientific">Colocasia esculenta</name>
    <name type="common">Wild taro</name>
    <name type="synonym">Arum esculentum</name>
    <dbReference type="NCBI Taxonomy" id="4460"/>
    <lineage>
        <taxon>Eukaryota</taxon>
        <taxon>Viridiplantae</taxon>
        <taxon>Streptophyta</taxon>
        <taxon>Embryophyta</taxon>
        <taxon>Tracheophyta</taxon>
        <taxon>Spermatophyta</taxon>
        <taxon>Magnoliopsida</taxon>
        <taxon>Liliopsida</taxon>
        <taxon>Araceae</taxon>
        <taxon>Aroideae</taxon>
        <taxon>Colocasieae</taxon>
        <taxon>Colocasia</taxon>
    </lineage>
</organism>
<dbReference type="Proteomes" id="UP000652761">
    <property type="component" value="Unassembled WGS sequence"/>
</dbReference>
<protein>
    <submittedName>
        <fullName evidence="1">Uncharacterized protein</fullName>
    </submittedName>
</protein>
<name>A0A843VBU1_COLES</name>
<reference evidence="1" key="1">
    <citation type="submission" date="2017-07" db="EMBL/GenBank/DDBJ databases">
        <title>Taro Niue Genome Assembly and Annotation.</title>
        <authorList>
            <person name="Atibalentja N."/>
            <person name="Keating K."/>
            <person name="Fields C.J."/>
        </authorList>
    </citation>
    <scope>NUCLEOTIDE SEQUENCE</scope>
    <source>
        <strain evidence="1">Niue_2</strain>
        <tissue evidence="1">Leaf</tissue>
    </source>
</reference>
<accession>A0A843VBU1</accession>
<dbReference type="AlphaFoldDB" id="A0A843VBU1"/>
<sequence length="108" mass="11969">LYWRRRLQDPRTTSLAWFHVQVTSIVLTPSASRPTNDFIGLVSYSETSVMLTSIASRPTNDFVGLFHLPVTSVVLTPSASRPTEHFVGLVSSSGDVDYVDAISFKTHK</sequence>
<proteinExistence type="predicted"/>
<gene>
    <name evidence="1" type="ORF">Taro_026587</name>
</gene>